<sequence>MSEQDSERQDIEQAKAGPLTPADFAQYPEYSALKKNWHWFQNQKIGVLLHWGLYTVPGMVESWQLSDEDTWARGNKPFRPNMRQLKRDYWGLATQFVPDHYDPDAWARLFKEAGIRYAILTTKHHDGFTLYDTALSDFKVTNPDYPAAHLQQPDLFGRFTTAMRAAGVMPGAYYSKADWHYPDYWRHDGLPKGRHADYLPSEDPQRWQRFVDFVHQQLLEISGNYGPLGMLWLDAGWVGNQREPLDFDPLMAQIRKLQPEMLIVDRTIGGRYEEYVTPERQVPDPDHLPTMPWESNIPLTHDWGYVPHGQYKSIETVIATILRVVSLGGNIVLGVGPKVDGTIAPPYRKLLRQLGAWLQLNGQGIYGTRGVQPSLFKRAAQLGWFVTEDAGHYYLFPQMTVPPRQLDLKRFDFPEAISGAALLGRTQASLPLAPTGCLGLPGGLRQQLYPGIVCVKATAGTPEASN</sequence>
<reference evidence="9" key="1">
    <citation type="journal article" date="2019" name="Int. J. Syst. Evol. Microbiol.">
        <title>The Global Catalogue of Microorganisms (GCM) 10K type strain sequencing project: providing services to taxonomists for standard genome sequencing and annotation.</title>
        <authorList>
            <consortium name="The Broad Institute Genomics Platform"/>
            <consortium name="The Broad Institute Genome Sequencing Center for Infectious Disease"/>
            <person name="Wu L."/>
            <person name="Ma J."/>
        </authorList>
    </citation>
    <scope>NUCLEOTIDE SEQUENCE [LARGE SCALE GENOMIC DNA]</scope>
    <source>
        <strain evidence="9">CCM 8897</strain>
    </source>
</reference>
<accession>A0ABW1UNI0</accession>
<dbReference type="PANTHER" id="PTHR10030:SF37">
    <property type="entry name" value="ALPHA-L-FUCOSIDASE-RELATED"/>
    <property type="match status" value="1"/>
</dbReference>
<dbReference type="PIRSF" id="PIRSF001092">
    <property type="entry name" value="Alpha-L-fucosidase"/>
    <property type="match status" value="1"/>
</dbReference>
<comment type="function">
    <text evidence="1">Alpha-L-fucosidase is responsible for hydrolyzing the alpha-1,6-linked fucose joined to the reducing-end N-acetylglucosamine of the carbohydrate moieties of glycoproteins.</text>
</comment>
<evidence type="ECO:0000256" key="4">
    <source>
        <dbReference type="ARBA" id="ARBA00022729"/>
    </source>
</evidence>
<evidence type="ECO:0000256" key="5">
    <source>
        <dbReference type="ARBA" id="ARBA00022801"/>
    </source>
</evidence>
<name>A0ABW1UNI0_9LACO</name>
<comment type="similarity">
    <text evidence="2">Belongs to the glycosyl hydrolase 29 family.</text>
</comment>
<evidence type="ECO:0000256" key="2">
    <source>
        <dbReference type="ARBA" id="ARBA00007951"/>
    </source>
</evidence>
<protein>
    <recommendedName>
        <fullName evidence="3">alpha-L-fucosidase</fullName>
        <ecNumber evidence="3">3.2.1.51</ecNumber>
    </recommendedName>
</protein>
<dbReference type="Gene3D" id="3.20.20.80">
    <property type="entry name" value="Glycosidases"/>
    <property type="match status" value="1"/>
</dbReference>
<keyword evidence="4" id="KW-0732">Signal</keyword>
<dbReference type="SMART" id="SM00812">
    <property type="entry name" value="Alpha_L_fucos"/>
    <property type="match status" value="1"/>
</dbReference>
<dbReference type="InterPro" id="IPR000933">
    <property type="entry name" value="Glyco_hydro_29"/>
</dbReference>
<keyword evidence="9" id="KW-1185">Reference proteome</keyword>
<feature type="domain" description="Glycoside hydrolase family 29 N-terminal" evidence="7">
    <location>
        <begin position="34"/>
        <end position="363"/>
    </location>
</feature>
<dbReference type="InterPro" id="IPR016286">
    <property type="entry name" value="FUC_metazoa-typ"/>
</dbReference>
<dbReference type="Pfam" id="PF01120">
    <property type="entry name" value="Alpha_L_fucos"/>
    <property type="match status" value="1"/>
</dbReference>
<evidence type="ECO:0000313" key="8">
    <source>
        <dbReference type="EMBL" id="MFC6315530.1"/>
    </source>
</evidence>
<dbReference type="RefSeq" id="WP_125598521.1">
    <property type="nucleotide sequence ID" value="NZ_JBHSSM010000018.1"/>
</dbReference>
<organism evidence="8 9">
    <name type="scientific">Lapidilactobacillus achengensis</name>
    <dbReference type="NCBI Taxonomy" id="2486000"/>
    <lineage>
        <taxon>Bacteria</taxon>
        <taxon>Bacillati</taxon>
        <taxon>Bacillota</taxon>
        <taxon>Bacilli</taxon>
        <taxon>Lactobacillales</taxon>
        <taxon>Lactobacillaceae</taxon>
        <taxon>Lapidilactobacillus</taxon>
    </lineage>
</organism>
<evidence type="ECO:0000259" key="7">
    <source>
        <dbReference type="Pfam" id="PF01120"/>
    </source>
</evidence>
<dbReference type="SUPFAM" id="SSF51445">
    <property type="entry name" value="(Trans)glycosidases"/>
    <property type="match status" value="1"/>
</dbReference>
<comment type="caution">
    <text evidence="8">The sequence shown here is derived from an EMBL/GenBank/DDBJ whole genome shotgun (WGS) entry which is preliminary data.</text>
</comment>
<dbReference type="EC" id="3.2.1.51" evidence="3"/>
<gene>
    <name evidence="8" type="ORF">ACFQHW_08140</name>
</gene>
<dbReference type="PRINTS" id="PR00741">
    <property type="entry name" value="GLHYDRLASE29"/>
</dbReference>
<evidence type="ECO:0000256" key="3">
    <source>
        <dbReference type="ARBA" id="ARBA00012662"/>
    </source>
</evidence>
<proteinExistence type="inferred from homology"/>
<dbReference type="PANTHER" id="PTHR10030">
    <property type="entry name" value="ALPHA-L-FUCOSIDASE"/>
    <property type="match status" value="1"/>
</dbReference>
<evidence type="ECO:0000313" key="9">
    <source>
        <dbReference type="Proteomes" id="UP001596310"/>
    </source>
</evidence>
<keyword evidence="6" id="KW-0326">Glycosidase</keyword>
<dbReference type="InterPro" id="IPR017853">
    <property type="entry name" value="GH"/>
</dbReference>
<evidence type="ECO:0000256" key="1">
    <source>
        <dbReference type="ARBA" id="ARBA00004071"/>
    </source>
</evidence>
<dbReference type="Proteomes" id="UP001596310">
    <property type="component" value="Unassembled WGS sequence"/>
</dbReference>
<dbReference type="EMBL" id="JBHSSM010000018">
    <property type="protein sequence ID" value="MFC6315530.1"/>
    <property type="molecule type" value="Genomic_DNA"/>
</dbReference>
<evidence type="ECO:0000256" key="6">
    <source>
        <dbReference type="ARBA" id="ARBA00023295"/>
    </source>
</evidence>
<keyword evidence="5" id="KW-0378">Hydrolase</keyword>
<dbReference type="InterPro" id="IPR057739">
    <property type="entry name" value="Glyco_hydro_29_N"/>
</dbReference>